<evidence type="ECO:0000259" key="1">
    <source>
        <dbReference type="Pfam" id="PF13403"/>
    </source>
</evidence>
<gene>
    <name evidence="2" type="ORF">GFB49_13435</name>
</gene>
<protein>
    <submittedName>
        <fullName evidence="2">Hemolysin-type calcium-binding protein</fullName>
    </submittedName>
</protein>
<dbReference type="InterPro" id="IPR036844">
    <property type="entry name" value="Hint_dom_sf"/>
</dbReference>
<dbReference type="EMBL" id="WIBF01000008">
    <property type="protein sequence ID" value="MQQ09465.1"/>
    <property type="molecule type" value="Genomic_DNA"/>
</dbReference>
<evidence type="ECO:0000313" key="3">
    <source>
        <dbReference type="Proteomes" id="UP000444174"/>
    </source>
</evidence>
<dbReference type="InterPro" id="IPR028992">
    <property type="entry name" value="Hedgehog/Intein_dom"/>
</dbReference>
<dbReference type="Gene3D" id="2.170.16.10">
    <property type="entry name" value="Hedgehog/Intein (Hint) domain"/>
    <property type="match status" value="1"/>
</dbReference>
<reference evidence="2 3" key="1">
    <citation type="submission" date="2019-10" db="EMBL/GenBank/DDBJ databases">
        <title>Epibacterium sp. nov., isolated from seawater.</title>
        <authorList>
            <person name="Zhang X."/>
            <person name="Li N."/>
        </authorList>
    </citation>
    <scope>NUCLEOTIDE SEQUENCE [LARGE SCALE GENOMIC DNA]</scope>
    <source>
        <strain evidence="2 3">SM1979</strain>
    </source>
</reference>
<organism evidence="2 3">
    <name type="scientific">Tritonibacter litoralis</name>
    <dbReference type="NCBI Taxonomy" id="2662264"/>
    <lineage>
        <taxon>Bacteria</taxon>
        <taxon>Pseudomonadati</taxon>
        <taxon>Pseudomonadota</taxon>
        <taxon>Alphaproteobacteria</taxon>
        <taxon>Rhodobacterales</taxon>
        <taxon>Paracoccaceae</taxon>
        <taxon>Tritonibacter</taxon>
    </lineage>
</organism>
<comment type="caution">
    <text evidence="2">The sequence shown here is derived from an EMBL/GenBank/DDBJ whole genome shotgun (WGS) entry which is preliminary data.</text>
</comment>
<sequence length="353" mass="38523">METGFDGAFVISWSQTDIDGLPAANPDTLQVGAAWMWHGDAVRVDGPASALRWDEAKADTERRTRAAHVVRKLVGTALGQTSAAETARDDALMRDSCFVVTNGVHSFSVTLIDVGRNTAPLLLFFGDAPPRNTELWVVHVALDPIRFGAAPEQNGVICFTPGTQIATPTGPRLVQDLRAGDLLLTRDNGPQPLRWVGGRRMSGARLYVMPSLRPIRLRAGALGIDRPEEELLVSPEHRLLIKGGNVQALFGTPEVMVAARDLVNDRTVIVDHDVRQVTYVHLLLEGHQVIWANGVETESFHPASASLDALDEKDRARLVTELPDVMENPMGFGSFVRRNLTRSEAAILLQEVA</sequence>
<evidence type="ECO:0000313" key="2">
    <source>
        <dbReference type="EMBL" id="MQQ09465.1"/>
    </source>
</evidence>
<dbReference type="RefSeq" id="WP_153216409.1">
    <property type="nucleotide sequence ID" value="NZ_WIBF01000008.1"/>
</dbReference>
<dbReference type="InterPro" id="IPR006141">
    <property type="entry name" value="Intein_N"/>
</dbReference>
<name>A0A843YIH0_9RHOB</name>
<dbReference type="GO" id="GO:0016539">
    <property type="term" value="P:intein-mediated protein splicing"/>
    <property type="evidence" value="ECO:0007669"/>
    <property type="project" value="InterPro"/>
</dbReference>
<dbReference type="Pfam" id="PF13403">
    <property type="entry name" value="Hint_2"/>
    <property type="match status" value="1"/>
</dbReference>
<dbReference type="Proteomes" id="UP000444174">
    <property type="component" value="Unassembled WGS sequence"/>
</dbReference>
<feature type="domain" description="Hedgehog/Intein (Hint)" evidence="1">
    <location>
        <begin position="157"/>
        <end position="303"/>
    </location>
</feature>
<dbReference type="PROSITE" id="PS50817">
    <property type="entry name" value="INTEIN_N_TER"/>
    <property type="match status" value="1"/>
</dbReference>
<dbReference type="AlphaFoldDB" id="A0A843YIH0"/>
<dbReference type="SUPFAM" id="SSF51294">
    <property type="entry name" value="Hedgehog/intein (Hint) domain"/>
    <property type="match status" value="1"/>
</dbReference>
<accession>A0A843YIH0</accession>
<proteinExistence type="predicted"/>
<keyword evidence="3" id="KW-1185">Reference proteome</keyword>